<dbReference type="PANTHER" id="PTHR43818:SF11">
    <property type="entry name" value="BCDNA.GH03377"/>
    <property type="match status" value="1"/>
</dbReference>
<gene>
    <name evidence="4" type="ORF">KEM10_08625</name>
</gene>
<keyword evidence="1" id="KW-0560">Oxidoreductase</keyword>
<dbReference type="Pfam" id="PF01408">
    <property type="entry name" value="GFO_IDH_MocA"/>
    <property type="match status" value="1"/>
</dbReference>
<reference evidence="4 5" key="1">
    <citation type="journal article" date="2015" name="Int. J. Syst. Evol. Microbiol.">
        <title>Carboxylicivirga linearis sp. nov., isolated from a sea cucumber culture pond.</title>
        <authorList>
            <person name="Wang F.Q."/>
            <person name="Zhou Y.X."/>
            <person name="Lin X.Z."/>
            <person name="Chen G.J."/>
            <person name="Du Z.J."/>
        </authorList>
    </citation>
    <scope>NUCLEOTIDE SEQUENCE [LARGE SCALE GENOMIC DNA]</scope>
    <source>
        <strain evidence="4 5">FB218</strain>
    </source>
</reference>
<dbReference type="Pfam" id="PF02894">
    <property type="entry name" value="GFO_IDH_MocA_C"/>
    <property type="match status" value="1"/>
</dbReference>
<dbReference type="Proteomes" id="UP000708576">
    <property type="component" value="Unassembled WGS sequence"/>
</dbReference>
<dbReference type="SUPFAM" id="SSF51735">
    <property type="entry name" value="NAD(P)-binding Rossmann-fold domains"/>
    <property type="match status" value="1"/>
</dbReference>
<accession>A0ABS5JTX7</accession>
<dbReference type="InterPro" id="IPR000683">
    <property type="entry name" value="Gfo/Idh/MocA-like_OxRdtase_N"/>
</dbReference>
<feature type="domain" description="Gfo/Idh/MocA-like oxidoreductase N-terminal" evidence="2">
    <location>
        <begin position="93"/>
        <end position="229"/>
    </location>
</feature>
<protein>
    <submittedName>
        <fullName evidence="4">Gfo/Idh/MocA family oxidoreductase</fullName>
    </submittedName>
</protein>
<comment type="caution">
    <text evidence="4">The sequence shown here is derived from an EMBL/GenBank/DDBJ whole genome shotgun (WGS) entry which is preliminary data.</text>
</comment>
<dbReference type="RefSeq" id="WP_212215585.1">
    <property type="nucleotide sequence ID" value="NZ_JAGUCO010000004.1"/>
</dbReference>
<evidence type="ECO:0000256" key="1">
    <source>
        <dbReference type="ARBA" id="ARBA00023002"/>
    </source>
</evidence>
<dbReference type="SUPFAM" id="SSF55347">
    <property type="entry name" value="Glyceraldehyde-3-phosphate dehydrogenase-like, C-terminal domain"/>
    <property type="match status" value="1"/>
</dbReference>
<sequence>MNSNNQKKYNRRDIIKTLATVPVLGAFAYGLTKKLQYRQEQTYHIADELGLNLYDDPDPFSSGSDKLIRVGIIGSGIRGRQLLEAAGFAHPDVLKDWAMSAEQNKDDTRYQDYLEQDNLRIEITAVCDIFDVHARYALEASSNATKKTSKDQLTIKAKRYKNYRDLINATDVDAVIIATPDHWHAQMAIDAAKAGKHIYVEKGLTRTVDEAYALRNVIKQSNVVLQLGHQGRQTASFRKAKQLIDKNILGKISLIEVCTNRNDPNGAWVYPIHPDGNPQTIDWKQFIEPTNPHPFSLERFFRWRCWWDYGTGLGGDLLTHEYDAINQVLNLGIPHSAVASGGIYFFKDGREVPDVFQAVYEYPDRDLTFMYSASLANDNYRGKVIMGHDATMRMENRLEIFPDRQSTQYRKQLDAGLINPDQPMITYEPGRNAVDAYTSATEKYFASRGLLYTHIKGKRVNTAHLHIKEWLECIRMNKQPSCNIDQAFEEAVTAHMATIAYRENRKVFWDADKEQVV</sequence>
<proteinExistence type="predicted"/>
<keyword evidence="5" id="KW-1185">Reference proteome</keyword>
<evidence type="ECO:0000259" key="3">
    <source>
        <dbReference type="Pfam" id="PF02894"/>
    </source>
</evidence>
<dbReference type="InterPro" id="IPR004104">
    <property type="entry name" value="Gfo/Idh/MocA-like_OxRdtase_C"/>
</dbReference>
<organism evidence="4 5">
    <name type="scientific">Carboxylicivirga linearis</name>
    <dbReference type="NCBI Taxonomy" id="1628157"/>
    <lineage>
        <taxon>Bacteria</taxon>
        <taxon>Pseudomonadati</taxon>
        <taxon>Bacteroidota</taxon>
        <taxon>Bacteroidia</taxon>
        <taxon>Marinilabiliales</taxon>
        <taxon>Marinilabiliaceae</taxon>
        <taxon>Carboxylicivirga</taxon>
    </lineage>
</organism>
<evidence type="ECO:0000313" key="5">
    <source>
        <dbReference type="Proteomes" id="UP000708576"/>
    </source>
</evidence>
<dbReference type="Gene3D" id="3.40.50.720">
    <property type="entry name" value="NAD(P)-binding Rossmann-like Domain"/>
    <property type="match status" value="1"/>
</dbReference>
<dbReference type="EMBL" id="JAGUCO010000004">
    <property type="protein sequence ID" value="MBS2098342.1"/>
    <property type="molecule type" value="Genomic_DNA"/>
</dbReference>
<name>A0ABS5JTX7_9BACT</name>
<dbReference type="Gene3D" id="3.30.360.10">
    <property type="entry name" value="Dihydrodipicolinate Reductase, domain 2"/>
    <property type="match status" value="1"/>
</dbReference>
<dbReference type="PANTHER" id="PTHR43818">
    <property type="entry name" value="BCDNA.GH03377"/>
    <property type="match status" value="1"/>
</dbReference>
<dbReference type="InterPro" id="IPR036291">
    <property type="entry name" value="NAD(P)-bd_dom_sf"/>
</dbReference>
<evidence type="ECO:0000313" key="4">
    <source>
        <dbReference type="EMBL" id="MBS2098342.1"/>
    </source>
</evidence>
<evidence type="ECO:0000259" key="2">
    <source>
        <dbReference type="Pfam" id="PF01408"/>
    </source>
</evidence>
<dbReference type="InterPro" id="IPR050463">
    <property type="entry name" value="Gfo/Idh/MocA_oxidrdct_glycsds"/>
</dbReference>
<feature type="domain" description="Gfo/Idh/MocA-like oxidoreductase C-terminal" evidence="3">
    <location>
        <begin position="296"/>
        <end position="507"/>
    </location>
</feature>